<protein>
    <submittedName>
        <fullName evidence="1">NADH-plastoquinone oxidoreductase subunit 4</fullName>
    </submittedName>
</protein>
<dbReference type="RefSeq" id="YP_009240649.1">
    <property type="nucleotide sequence ID" value="NC_029746.1"/>
</dbReference>
<reference evidence="1" key="1">
    <citation type="submission" date="2015-12" db="EMBL/GenBank/DDBJ databases">
        <title>The Annotated Chloroplast Genome of Iochroma cardenasianum.</title>
        <authorList>
            <person name="Zaring N.P."/>
            <person name="Tittes S."/>
            <person name="Mendieta P."/>
            <person name="Keepers K."/>
            <person name="Smith S."/>
            <person name="Gates D."/>
            <person name="Kane N.C."/>
        </authorList>
    </citation>
    <scope>NUCLEOTIDE SEQUENCE</scope>
</reference>
<proteinExistence type="predicted"/>
<gene>
    <name evidence="1" type="primary">ndhD</name>
</gene>
<sequence>MCSKIKIF</sequence>
<dbReference type="EMBL" id="KU310932">
    <property type="protein sequence ID" value="AMP19627.1"/>
    <property type="molecule type" value="Genomic_DNA"/>
</dbReference>
<dbReference type="GeneID" id="27110515"/>
<keyword evidence="1" id="KW-0150">Chloroplast</keyword>
<organism evidence="1">
    <name type="scientific">Trompettia cardenasiana</name>
    <dbReference type="NCBI Taxonomy" id="362354"/>
    <lineage>
        <taxon>Eukaryota</taxon>
        <taxon>Viridiplantae</taxon>
        <taxon>Streptophyta</taxon>
        <taxon>Embryophyta</taxon>
        <taxon>Tracheophyta</taxon>
        <taxon>Spermatophyta</taxon>
        <taxon>Magnoliopsida</taxon>
        <taxon>eudicotyledons</taxon>
        <taxon>Gunneridae</taxon>
        <taxon>Pentapetalae</taxon>
        <taxon>asterids</taxon>
        <taxon>lamiids</taxon>
        <taxon>Solanales</taxon>
        <taxon>Solanaceae</taxon>
        <taxon>Solanoideae</taxon>
        <taxon>Datureae</taxon>
        <taxon>Trompettia</taxon>
    </lineage>
</organism>
<keyword evidence="1" id="KW-0934">Plastid</keyword>
<name>A0A142BLQ7_9SOLA</name>
<geneLocation type="chloroplast" evidence="1"/>
<accession>A0A142BLQ7</accession>
<evidence type="ECO:0000313" key="1">
    <source>
        <dbReference type="EMBL" id="AMP19627.1"/>
    </source>
</evidence>